<proteinExistence type="inferred from homology"/>
<dbReference type="PATRIC" id="fig|1328313.3.peg.3038"/>
<evidence type="ECO:0000256" key="6">
    <source>
        <dbReference type="ARBA" id="ARBA00023125"/>
    </source>
</evidence>
<evidence type="ECO:0000313" key="10">
    <source>
        <dbReference type="Proteomes" id="UP000019276"/>
    </source>
</evidence>
<dbReference type="PANTHER" id="PTHR13604:SF0">
    <property type="entry name" value="ABASIC SITE PROCESSING PROTEIN HMCES"/>
    <property type="match status" value="1"/>
</dbReference>
<dbReference type="OrthoDB" id="6192129at2"/>
<evidence type="ECO:0000256" key="5">
    <source>
        <dbReference type="ARBA" id="ARBA00023124"/>
    </source>
</evidence>
<dbReference type="RefSeq" id="WP_035015623.1">
    <property type="nucleotide sequence ID" value="NZ_ARZY01000032.1"/>
</dbReference>
<keyword evidence="3" id="KW-0227">DNA damage</keyword>
<dbReference type="Proteomes" id="UP000019276">
    <property type="component" value="Unassembled WGS sequence"/>
</dbReference>
<comment type="caution">
    <text evidence="9">The sequence shown here is derived from an EMBL/GenBank/DDBJ whole genome shotgun (WGS) entry which is preliminary data.</text>
</comment>
<keyword evidence="6" id="KW-0238">DNA-binding</keyword>
<dbReference type="GO" id="GO:0003697">
    <property type="term" value="F:single-stranded DNA binding"/>
    <property type="evidence" value="ECO:0007669"/>
    <property type="project" value="InterPro"/>
</dbReference>
<evidence type="ECO:0000256" key="7">
    <source>
        <dbReference type="ARBA" id="ARBA00023239"/>
    </source>
</evidence>
<evidence type="ECO:0000313" key="9">
    <source>
        <dbReference type="EMBL" id="EWH08984.1"/>
    </source>
</evidence>
<keyword evidence="2 8" id="KW-0645">Protease</keyword>
<dbReference type="GO" id="GO:0008233">
    <property type="term" value="F:peptidase activity"/>
    <property type="evidence" value="ECO:0007669"/>
    <property type="project" value="UniProtKB-KW"/>
</dbReference>
<dbReference type="InterPro" id="IPR003738">
    <property type="entry name" value="SRAP"/>
</dbReference>
<dbReference type="SUPFAM" id="SSF143081">
    <property type="entry name" value="BB1717-like"/>
    <property type="match status" value="1"/>
</dbReference>
<evidence type="ECO:0000256" key="4">
    <source>
        <dbReference type="ARBA" id="ARBA00022801"/>
    </source>
</evidence>
<dbReference type="Gene3D" id="3.90.1680.10">
    <property type="entry name" value="SOS response associated peptidase-like"/>
    <property type="match status" value="1"/>
</dbReference>
<accession>W7Q844</accession>
<dbReference type="EC" id="3.4.-.-" evidence="8"/>
<comment type="similarity">
    <text evidence="1 8">Belongs to the SOS response-associated peptidase family.</text>
</comment>
<dbReference type="GO" id="GO:0106300">
    <property type="term" value="P:protein-DNA covalent cross-linking repair"/>
    <property type="evidence" value="ECO:0007669"/>
    <property type="project" value="InterPro"/>
</dbReference>
<keyword evidence="4 8" id="KW-0378">Hydrolase</keyword>
<dbReference type="Pfam" id="PF02586">
    <property type="entry name" value="SRAP"/>
    <property type="match status" value="1"/>
</dbReference>
<evidence type="ECO:0000256" key="2">
    <source>
        <dbReference type="ARBA" id="ARBA00022670"/>
    </source>
</evidence>
<dbReference type="eggNOG" id="COG2135">
    <property type="taxonomic scope" value="Bacteria"/>
</dbReference>
<dbReference type="GO" id="GO:0016829">
    <property type="term" value="F:lyase activity"/>
    <property type="evidence" value="ECO:0007669"/>
    <property type="project" value="UniProtKB-KW"/>
</dbReference>
<name>W7Q844_9ALTE</name>
<protein>
    <recommendedName>
        <fullName evidence="8">Abasic site processing protein</fullName>
        <ecNumber evidence="8">3.4.-.-</ecNumber>
    </recommendedName>
</protein>
<organism evidence="9 10">
    <name type="scientific">Catenovulum agarivorans DS-2</name>
    <dbReference type="NCBI Taxonomy" id="1328313"/>
    <lineage>
        <taxon>Bacteria</taxon>
        <taxon>Pseudomonadati</taxon>
        <taxon>Pseudomonadota</taxon>
        <taxon>Gammaproteobacteria</taxon>
        <taxon>Alteromonadales</taxon>
        <taxon>Alteromonadaceae</taxon>
        <taxon>Catenovulum</taxon>
    </lineage>
</organism>
<evidence type="ECO:0000256" key="8">
    <source>
        <dbReference type="RuleBase" id="RU364100"/>
    </source>
</evidence>
<dbReference type="PANTHER" id="PTHR13604">
    <property type="entry name" value="DC12-RELATED"/>
    <property type="match status" value="1"/>
</dbReference>
<dbReference type="EMBL" id="ARZY01000032">
    <property type="protein sequence ID" value="EWH08984.1"/>
    <property type="molecule type" value="Genomic_DNA"/>
</dbReference>
<keyword evidence="7" id="KW-0456">Lyase</keyword>
<gene>
    <name evidence="9" type="ORF">DS2_14909</name>
</gene>
<keyword evidence="10" id="KW-1185">Reference proteome</keyword>
<dbReference type="InterPro" id="IPR036590">
    <property type="entry name" value="SRAP-like"/>
</dbReference>
<keyword evidence="5" id="KW-0190">Covalent protein-DNA linkage</keyword>
<dbReference type="GO" id="GO:0006508">
    <property type="term" value="P:proteolysis"/>
    <property type="evidence" value="ECO:0007669"/>
    <property type="project" value="UniProtKB-KW"/>
</dbReference>
<evidence type="ECO:0000256" key="3">
    <source>
        <dbReference type="ARBA" id="ARBA00022763"/>
    </source>
</evidence>
<dbReference type="AlphaFoldDB" id="W7Q844"/>
<reference evidence="9 10" key="1">
    <citation type="journal article" date="2014" name="Genome Announc.">
        <title>Draft Genome Sequence of the Agar-Degrading Bacterium Catenovulum sp. Strain DS-2, Isolated from Intestines of Haliotis diversicolor.</title>
        <authorList>
            <person name="Shan D."/>
            <person name="Li X."/>
            <person name="Gu Z."/>
            <person name="Wei G."/>
            <person name="Gao Z."/>
            <person name="Shao Z."/>
        </authorList>
    </citation>
    <scope>NUCLEOTIDE SEQUENCE [LARGE SCALE GENOMIC DNA]</scope>
    <source>
        <strain evidence="9 10">DS-2</strain>
    </source>
</reference>
<sequence>MCGRLNVIDNPGVQAICDTLGINYQTLLFKRYIGAGQRASIVRQSDTRQTTNAIWWLLQQQTETGLKCSKYTSFNTRYDKLNVKNSAGYQAYRTSRCVVPVSGFGETEGKGKSARFHDMFAVDNEATLLTGLCRDWVDNTTGETITSFSVITKPPHPKLANIHSKSMPLLLPQTGHWLEMWLDPKFNDVEQFTPLLEPFLPQNLNVVQIDKPSAYNPVGERFLIAKD</sequence>
<dbReference type="STRING" id="1328313.DS2_14909"/>
<evidence type="ECO:0000256" key="1">
    <source>
        <dbReference type="ARBA" id="ARBA00008136"/>
    </source>
</evidence>